<accession>A0A0A8H1T2</accession>
<organism evidence="4 5">
    <name type="scientific">Campylobacter insulaenigrae NCTC 12927</name>
    <dbReference type="NCBI Taxonomy" id="1031564"/>
    <lineage>
        <taxon>Bacteria</taxon>
        <taxon>Pseudomonadati</taxon>
        <taxon>Campylobacterota</taxon>
        <taxon>Epsilonproteobacteria</taxon>
        <taxon>Campylobacterales</taxon>
        <taxon>Campylobacteraceae</taxon>
        <taxon>Campylobacter</taxon>
    </lineage>
</organism>
<feature type="transmembrane region" description="Helical" evidence="1">
    <location>
        <begin position="31"/>
        <end position="48"/>
    </location>
</feature>
<feature type="transmembrane region" description="Helical" evidence="1">
    <location>
        <begin position="247"/>
        <end position="268"/>
    </location>
</feature>
<feature type="transmembrane region" description="Helical" evidence="1">
    <location>
        <begin position="199"/>
        <end position="220"/>
    </location>
</feature>
<dbReference type="GeneID" id="74431918"/>
<evidence type="ECO:0000313" key="4">
    <source>
        <dbReference type="EMBL" id="AJC88093.1"/>
    </source>
</evidence>
<name>A0A0A8H1T2_9BACT</name>
<gene>
    <name evidence="4" type="ORF">CINS_1131</name>
</gene>
<dbReference type="KEGG" id="cis:CINS_1131"/>
<sequence length="473" mass="54916">MSIYFIHFFITIFPCVFLGALFFYNLNKFFVLKLSAIGFIFAYFAFFISSKNLAYDVLNFFNSILLVVLTLSIIGLSLIKNFSFRKNIQSAIVFLLSFAFGVKYLYISINFPLFSTNLLDSLTFNSFGFILLALFLSFGFYLFICWVKEFNFKILNIFLLIIGILYCNESLAQILLYLMREGNIETESIYLSYVAKSVYYVQFYPYILLSFIGIIVVLVLKRREEQCAKKKDFDIEFRKIRAKNLKITKFSASIFSASIFSLCILLFYDLHASKPITIDEPTYVEPNENNEFVFDVKMLRDNKLHRFAYISDEGKVVRFFLINKREDRDSPVAVFDACSICGDVGYIKRDGELICISCNVRIFLPSVGKAGGCNPIPMLYKFENDQVIIPFSEILNGINFFTKIVEKKVYDPIDNTELINLKAPRSYMYKGRTYFFANEKNYEKFKDDPEKYIGANESSKFRIHNLLGNNYAS</sequence>
<keyword evidence="1" id="KW-1133">Transmembrane helix</keyword>
<evidence type="ECO:0000259" key="3">
    <source>
        <dbReference type="Pfam" id="PF10080"/>
    </source>
</evidence>
<reference evidence="4 5" key="1">
    <citation type="journal article" date="2014" name="Genome Biol. Evol.">
        <title>Comparative Genomics of the Campylobacter lari Group.</title>
        <authorList>
            <person name="Miller W.G."/>
            <person name="Yee E."/>
            <person name="Chapman M.H."/>
            <person name="Smith T.P."/>
            <person name="Bono J.L."/>
            <person name="Huynh S."/>
            <person name="Parker C.T."/>
            <person name="Vandamme P."/>
            <person name="Luong K."/>
            <person name="Korlach J."/>
        </authorList>
    </citation>
    <scope>NUCLEOTIDE SEQUENCE [LARGE SCALE GENOMIC DNA]</scope>
    <source>
        <strain evidence="4 5">NCTC 12927</strain>
    </source>
</reference>
<dbReference type="RefSeq" id="WP_039650591.1">
    <property type="nucleotide sequence ID" value="NZ_CP007770.1"/>
</dbReference>
<feature type="transmembrane region" description="Helical" evidence="1">
    <location>
        <begin position="127"/>
        <end position="147"/>
    </location>
</feature>
<evidence type="ECO:0000259" key="2">
    <source>
        <dbReference type="Pfam" id="PF04945"/>
    </source>
</evidence>
<evidence type="ECO:0000256" key="1">
    <source>
        <dbReference type="SAM" id="Phobius"/>
    </source>
</evidence>
<dbReference type="InterPro" id="IPR007029">
    <property type="entry name" value="YHS_dom"/>
</dbReference>
<dbReference type="Pfam" id="PF10080">
    <property type="entry name" value="FtrD-like"/>
    <property type="match status" value="1"/>
</dbReference>
<feature type="domain" description="Membrane iron-sulfur containing protein FtrD-like" evidence="3">
    <location>
        <begin position="299"/>
        <end position="401"/>
    </location>
</feature>
<dbReference type="EMBL" id="CP007770">
    <property type="protein sequence ID" value="AJC88093.1"/>
    <property type="molecule type" value="Genomic_DNA"/>
</dbReference>
<dbReference type="Pfam" id="PF04945">
    <property type="entry name" value="YHS"/>
    <property type="match status" value="1"/>
</dbReference>
<keyword evidence="1" id="KW-0472">Membrane</keyword>
<feature type="domain" description="YHS" evidence="2">
    <location>
        <begin position="410"/>
        <end position="455"/>
    </location>
</feature>
<feature type="transmembrane region" description="Helical" evidence="1">
    <location>
        <begin position="60"/>
        <end position="79"/>
    </location>
</feature>
<evidence type="ECO:0000313" key="5">
    <source>
        <dbReference type="Proteomes" id="UP000031163"/>
    </source>
</evidence>
<feature type="transmembrane region" description="Helical" evidence="1">
    <location>
        <begin position="6"/>
        <end position="24"/>
    </location>
</feature>
<dbReference type="HOGENOM" id="CLU_045824_1_1_7"/>
<proteinExistence type="predicted"/>
<keyword evidence="1" id="KW-0812">Transmembrane</keyword>
<dbReference type="AlphaFoldDB" id="A0A0A8H1T2"/>
<dbReference type="STRING" id="1031564.CINS_1131"/>
<protein>
    <submittedName>
        <fullName evidence="4">Ferrirhodotorulic acid ABC transporter, permease protein</fullName>
    </submittedName>
</protein>
<dbReference type="InterPro" id="IPR018758">
    <property type="entry name" value="FtrD-like"/>
</dbReference>
<feature type="transmembrane region" description="Helical" evidence="1">
    <location>
        <begin position="91"/>
        <end position="107"/>
    </location>
</feature>
<dbReference type="Proteomes" id="UP000031163">
    <property type="component" value="Chromosome"/>
</dbReference>
<feature type="transmembrane region" description="Helical" evidence="1">
    <location>
        <begin position="154"/>
        <end position="179"/>
    </location>
</feature>